<evidence type="ECO:0000256" key="1">
    <source>
        <dbReference type="SAM" id="SignalP"/>
    </source>
</evidence>
<gene>
    <name evidence="2" type="ORF">AAHA92_19347</name>
</gene>
<dbReference type="EMBL" id="JBEAFC010000007">
    <property type="protein sequence ID" value="KAL1551512.1"/>
    <property type="molecule type" value="Genomic_DNA"/>
</dbReference>
<dbReference type="AlphaFoldDB" id="A0ABD1H515"/>
<name>A0ABD1H515_SALDI</name>
<protein>
    <submittedName>
        <fullName evidence="2">Uncharacterized protein</fullName>
    </submittedName>
</protein>
<comment type="caution">
    <text evidence="2">The sequence shown here is derived from an EMBL/GenBank/DDBJ whole genome shotgun (WGS) entry which is preliminary data.</text>
</comment>
<accession>A0ABD1H515</accession>
<dbReference type="Proteomes" id="UP001567538">
    <property type="component" value="Unassembled WGS sequence"/>
</dbReference>
<keyword evidence="1" id="KW-0732">Signal</keyword>
<evidence type="ECO:0000313" key="2">
    <source>
        <dbReference type="EMBL" id="KAL1551512.1"/>
    </source>
</evidence>
<evidence type="ECO:0000313" key="3">
    <source>
        <dbReference type="Proteomes" id="UP001567538"/>
    </source>
</evidence>
<keyword evidence="3" id="KW-1185">Reference proteome</keyword>
<reference evidence="2 3" key="1">
    <citation type="submission" date="2024-06" db="EMBL/GenBank/DDBJ databases">
        <title>A chromosome level genome sequence of Diviner's sage (Salvia divinorum).</title>
        <authorList>
            <person name="Ford S.A."/>
            <person name="Ro D.-K."/>
            <person name="Ness R.W."/>
            <person name="Phillips M.A."/>
        </authorList>
    </citation>
    <scope>NUCLEOTIDE SEQUENCE [LARGE SCALE GENOMIC DNA]</scope>
    <source>
        <strain evidence="2">SAF-2024a</strain>
        <tissue evidence="2">Leaf</tissue>
    </source>
</reference>
<feature type="signal peptide" evidence="1">
    <location>
        <begin position="1"/>
        <end position="27"/>
    </location>
</feature>
<organism evidence="2 3">
    <name type="scientific">Salvia divinorum</name>
    <name type="common">Maria pastora</name>
    <name type="synonym">Diviner's sage</name>
    <dbReference type="NCBI Taxonomy" id="28513"/>
    <lineage>
        <taxon>Eukaryota</taxon>
        <taxon>Viridiplantae</taxon>
        <taxon>Streptophyta</taxon>
        <taxon>Embryophyta</taxon>
        <taxon>Tracheophyta</taxon>
        <taxon>Spermatophyta</taxon>
        <taxon>Magnoliopsida</taxon>
        <taxon>eudicotyledons</taxon>
        <taxon>Gunneridae</taxon>
        <taxon>Pentapetalae</taxon>
        <taxon>asterids</taxon>
        <taxon>lamiids</taxon>
        <taxon>Lamiales</taxon>
        <taxon>Lamiaceae</taxon>
        <taxon>Nepetoideae</taxon>
        <taxon>Mentheae</taxon>
        <taxon>Salviinae</taxon>
        <taxon>Salvia</taxon>
        <taxon>Salvia subgen. Calosphace</taxon>
    </lineage>
</organism>
<proteinExistence type="predicted"/>
<feature type="chain" id="PRO_5044808462" evidence="1">
    <location>
        <begin position="28"/>
        <end position="112"/>
    </location>
</feature>
<sequence length="112" mass="11951">MERKNTQLVKIGLAIVMMSMLCSSCAAEQELIAIGQCISNCVSRCHGSANYNRCYNGCARGCVPAFTTASSSPSPSSYCKLGCSIYKCANVAKDVKKLESCLDDCSKVQCKA</sequence>